<keyword evidence="3" id="KW-0540">Nuclease</keyword>
<dbReference type="NCBIfam" id="TIGR00644">
    <property type="entry name" value="recJ"/>
    <property type="match status" value="1"/>
</dbReference>
<dbReference type="InterPro" id="IPR004610">
    <property type="entry name" value="RecJ"/>
</dbReference>
<keyword evidence="12" id="KW-1185">Reference proteome</keyword>
<evidence type="ECO:0000256" key="6">
    <source>
        <dbReference type="SAM" id="Coils"/>
    </source>
</evidence>
<dbReference type="SUPFAM" id="SSF64182">
    <property type="entry name" value="DHH phosphoesterases"/>
    <property type="match status" value="1"/>
</dbReference>
<name>G5GLP3_9FIRM</name>
<reference evidence="11 12" key="1">
    <citation type="submission" date="2011-08" db="EMBL/GenBank/DDBJ databases">
        <title>The Genome Sequence of Selenomonas infelix ATCC 43532.</title>
        <authorList>
            <consortium name="The Broad Institute Genome Sequencing Platform"/>
            <person name="Earl A."/>
            <person name="Ward D."/>
            <person name="Feldgarden M."/>
            <person name="Gevers D."/>
            <person name="Izard J."/>
            <person name="Blanton J.M."/>
            <person name="Baranova O.V."/>
            <person name="Dewhirst F.E."/>
            <person name="Young S.K."/>
            <person name="Zeng Q."/>
            <person name="Gargeya S."/>
            <person name="Fitzgerald M."/>
            <person name="Haas B."/>
            <person name="Abouelleil A."/>
            <person name="Alvarado L."/>
            <person name="Arachchi H.M."/>
            <person name="Berlin A."/>
            <person name="Brown A."/>
            <person name="Chapman S.B."/>
            <person name="Chen Z."/>
            <person name="Dunbar C."/>
            <person name="Freedman E."/>
            <person name="Gearin G."/>
            <person name="Gellesch M."/>
            <person name="Goldberg J."/>
            <person name="Griggs A."/>
            <person name="Gujja S."/>
            <person name="Heiman D."/>
            <person name="Howarth C."/>
            <person name="Larson L."/>
            <person name="Lui A."/>
            <person name="MacDonald P.J.P."/>
            <person name="Montmayeur A."/>
            <person name="Murphy C."/>
            <person name="Neiman D."/>
            <person name="Pearson M."/>
            <person name="Priest M."/>
            <person name="Roberts A."/>
            <person name="Saif S."/>
            <person name="Shea T."/>
            <person name="Shenoy N."/>
            <person name="Sisk P."/>
            <person name="Stolte C."/>
            <person name="Sykes S."/>
            <person name="Wortman J."/>
            <person name="Nusbaum C."/>
            <person name="Birren B."/>
        </authorList>
    </citation>
    <scope>NUCLEOTIDE SEQUENCE [LARGE SCALE GENOMIC DNA]</scope>
    <source>
        <strain evidence="11 12">ATCC 43532</strain>
    </source>
</reference>
<dbReference type="RefSeq" id="WP_006691625.1">
    <property type="nucleotide sequence ID" value="NZ_JH376797.1"/>
</dbReference>
<feature type="coiled-coil region" evidence="6">
    <location>
        <begin position="306"/>
        <end position="333"/>
    </location>
</feature>
<dbReference type="InterPro" id="IPR001667">
    <property type="entry name" value="DDH_dom"/>
</dbReference>
<feature type="domain" description="RecJ OB" evidence="10">
    <location>
        <begin position="452"/>
        <end position="554"/>
    </location>
</feature>
<accession>G5GLP3</accession>
<dbReference type="GO" id="GO:0008409">
    <property type="term" value="F:5'-3' exonuclease activity"/>
    <property type="evidence" value="ECO:0007669"/>
    <property type="project" value="InterPro"/>
</dbReference>
<keyword evidence="5 11" id="KW-0269">Exonuclease</keyword>
<dbReference type="Pfam" id="PF01368">
    <property type="entry name" value="DHH"/>
    <property type="match status" value="1"/>
</dbReference>
<evidence type="ECO:0000256" key="5">
    <source>
        <dbReference type="ARBA" id="ARBA00022839"/>
    </source>
</evidence>
<evidence type="ECO:0000256" key="3">
    <source>
        <dbReference type="ARBA" id="ARBA00022722"/>
    </source>
</evidence>
<dbReference type="Pfam" id="PF02272">
    <property type="entry name" value="DHHA1"/>
    <property type="match status" value="1"/>
</dbReference>
<proteinExistence type="inferred from homology"/>
<dbReference type="AlphaFoldDB" id="G5GLP3"/>
<keyword evidence="6" id="KW-0175">Coiled coil</keyword>
<sequence>MLKEWIVHEETAEGNVLAHALGTAPIIGQILWHRGIRTEAAARAFLHPENDPFHDPFLMRDMEKAAARIMRAIRGGEQIVVYGDYDVDGMTSTTLLMKNIRALGGTVSYYIPNRFTEGYGINGAALRQIAAEGCGLLVTVDCGIASVQTVADMERGMDIIITDHHLPGSTLPPAYTVVNPHRLDCPYPDKELAGVGVAFKLVQALWQMAEQRLYTDDMDIVALGTVADLVPLVGENRKIVQMGLRVMSENPSEGIAALIRVAGLEGKAINTGMVGFQLAPRLNAAGRIETARHGVELLLSADAQEADRTAGELNMLNTERRDLEQRILTAAEAMLTDFTPDVPAIVVAGEDWNAGVIGIVASRLVEKYYRPSIVLTRQGDVYKGSCRSITGLHIYEALAACRETLIQFGGHEMAAGLTLARDRVEDFRRAFANYVNTHLTIADFTPKISIEGIFAPADWMLAMVEQLTLLEPYGMGNPRPVFGVRDLRPQSAAAIGAEGKHLRMEVGTRTQHVAALYWNAGDLAELVTEEAGDFAYTPNINEWQGMRSVQCMVDSIMPAAHERVFPNRDLLKAVYTFLSRLRDGTDRIPYGEIALTRHFSREVFHVSRYTMETSLCIFRELGLLAPLTEGGWQFIPPTGKMDLTDAPTFRRHEDRKGDMNDGG</sequence>
<dbReference type="GO" id="GO:0003676">
    <property type="term" value="F:nucleic acid binding"/>
    <property type="evidence" value="ECO:0007669"/>
    <property type="project" value="InterPro"/>
</dbReference>
<dbReference type="Gene3D" id="3.90.1640.30">
    <property type="match status" value="1"/>
</dbReference>
<evidence type="ECO:0000313" key="11">
    <source>
        <dbReference type="EMBL" id="EHG22138.1"/>
    </source>
</evidence>
<dbReference type="InterPro" id="IPR003156">
    <property type="entry name" value="DHHA1_dom"/>
</dbReference>
<feature type="region of interest" description="Disordered" evidence="7">
    <location>
        <begin position="643"/>
        <end position="663"/>
    </location>
</feature>
<evidence type="ECO:0000256" key="4">
    <source>
        <dbReference type="ARBA" id="ARBA00022801"/>
    </source>
</evidence>
<evidence type="ECO:0000256" key="1">
    <source>
        <dbReference type="ARBA" id="ARBA00005915"/>
    </source>
</evidence>
<feature type="compositionally biased region" description="Basic and acidic residues" evidence="7">
    <location>
        <begin position="648"/>
        <end position="663"/>
    </location>
</feature>
<evidence type="ECO:0000313" key="12">
    <source>
        <dbReference type="Proteomes" id="UP000004129"/>
    </source>
</evidence>
<dbReference type="EMBL" id="ACZM01000003">
    <property type="protein sequence ID" value="EHG22138.1"/>
    <property type="molecule type" value="Genomic_DNA"/>
</dbReference>
<dbReference type="GO" id="GO:0006281">
    <property type="term" value="P:DNA repair"/>
    <property type="evidence" value="ECO:0007669"/>
    <property type="project" value="InterPro"/>
</dbReference>
<dbReference type="GO" id="GO:0006310">
    <property type="term" value="P:DNA recombination"/>
    <property type="evidence" value="ECO:0007669"/>
    <property type="project" value="InterPro"/>
</dbReference>
<dbReference type="STRING" id="679201.HMPREF9334_00174"/>
<feature type="domain" description="DHHA1" evidence="9">
    <location>
        <begin position="343"/>
        <end position="436"/>
    </location>
</feature>
<dbReference type="Proteomes" id="UP000004129">
    <property type="component" value="Unassembled WGS sequence"/>
</dbReference>
<evidence type="ECO:0000259" key="10">
    <source>
        <dbReference type="Pfam" id="PF17768"/>
    </source>
</evidence>
<dbReference type="OrthoDB" id="9809852at2"/>
<dbReference type="PANTHER" id="PTHR30255:SF2">
    <property type="entry name" value="SINGLE-STRANDED-DNA-SPECIFIC EXONUCLEASE RECJ"/>
    <property type="match status" value="1"/>
</dbReference>
<dbReference type="eggNOG" id="COG0608">
    <property type="taxonomic scope" value="Bacteria"/>
</dbReference>
<keyword evidence="4" id="KW-0378">Hydrolase</keyword>
<comment type="similarity">
    <text evidence="1">Belongs to the RecJ family.</text>
</comment>
<gene>
    <name evidence="11" type="ORF">HMPREF9334_00174</name>
</gene>
<dbReference type="PATRIC" id="fig|679201.3.peg.176"/>
<evidence type="ECO:0000259" key="8">
    <source>
        <dbReference type="Pfam" id="PF01368"/>
    </source>
</evidence>
<feature type="domain" description="DDH" evidence="8">
    <location>
        <begin position="78"/>
        <end position="225"/>
    </location>
</feature>
<dbReference type="InterPro" id="IPR051673">
    <property type="entry name" value="SSDNA_exonuclease_RecJ"/>
</dbReference>
<evidence type="ECO:0000259" key="9">
    <source>
        <dbReference type="Pfam" id="PF02272"/>
    </source>
</evidence>
<dbReference type="InterPro" id="IPR038763">
    <property type="entry name" value="DHH_sf"/>
</dbReference>
<evidence type="ECO:0000256" key="2">
    <source>
        <dbReference type="ARBA" id="ARBA00019841"/>
    </source>
</evidence>
<organism evidence="11 12">
    <name type="scientific">Selenomonas infelix ATCC 43532</name>
    <dbReference type="NCBI Taxonomy" id="679201"/>
    <lineage>
        <taxon>Bacteria</taxon>
        <taxon>Bacillati</taxon>
        <taxon>Bacillota</taxon>
        <taxon>Negativicutes</taxon>
        <taxon>Selenomonadales</taxon>
        <taxon>Selenomonadaceae</taxon>
        <taxon>Selenomonas</taxon>
    </lineage>
</organism>
<dbReference type="Pfam" id="PF17768">
    <property type="entry name" value="RecJ_OB"/>
    <property type="match status" value="1"/>
</dbReference>
<evidence type="ECO:0000256" key="7">
    <source>
        <dbReference type="SAM" id="MobiDB-lite"/>
    </source>
</evidence>
<dbReference type="Gene3D" id="3.10.310.30">
    <property type="match status" value="1"/>
</dbReference>
<dbReference type="HOGENOM" id="CLU_009736_3_3_9"/>
<dbReference type="InterPro" id="IPR041122">
    <property type="entry name" value="RecJ_OB"/>
</dbReference>
<comment type="caution">
    <text evidence="11">The sequence shown here is derived from an EMBL/GenBank/DDBJ whole genome shotgun (WGS) entry which is preliminary data.</text>
</comment>
<protein>
    <recommendedName>
        <fullName evidence="2">Single-stranded-DNA-specific exonuclease RecJ</fullName>
    </recommendedName>
</protein>
<dbReference type="PANTHER" id="PTHR30255">
    <property type="entry name" value="SINGLE-STRANDED-DNA-SPECIFIC EXONUCLEASE RECJ"/>
    <property type="match status" value="1"/>
</dbReference>